<keyword evidence="3" id="KW-1185">Reference proteome</keyword>
<comment type="caution">
    <text evidence="2">The sequence shown here is derived from an EMBL/GenBank/DDBJ whole genome shotgun (WGS) entry which is preliminary data.</text>
</comment>
<evidence type="ECO:0000256" key="1">
    <source>
        <dbReference type="SAM" id="MobiDB-lite"/>
    </source>
</evidence>
<organism evidence="2 3">
    <name type="scientific">Phialemonium thermophilum</name>
    <dbReference type="NCBI Taxonomy" id="223376"/>
    <lineage>
        <taxon>Eukaryota</taxon>
        <taxon>Fungi</taxon>
        <taxon>Dikarya</taxon>
        <taxon>Ascomycota</taxon>
        <taxon>Pezizomycotina</taxon>
        <taxon>Sordariomycetes</taxon>
        <taxon>Sordariomycetidae</taxon>
        <taxon>Cephalothecales</taxon>
        <taxon>Cephalothecaceae</taxon>
        <taxon>Phialemonium</taxon>
    </lineage>
</organism>
<accession>A0ABR3WM96</accession>
<sequence length="183" mass="19636">MAAAAAMTGDMRWVRPWAPWRPSKLRLLVLAQRSLGDRMSGFMPRHMLQPASRHSKPASRNTRSSPSASACFLTRPEPGTTMARMMLGATLRPLTTRAAARRSSMRELVHEPMKTLSTTTSSMGVPGTRPMYSSMRRPAAFLASVGNVSGSGTRPVMGTTSSGLVPQVTVGTISRASTKTSTS</sequence>
<protein>
    <submittedName>
        <fullName evidence="2">Uncharacterized protein</fullName>
    </submittedName>
</protein>
<gene>
    <name evidence="2" type="ORF">VTK73DRAFT_5835</name>
</gene>
<proteinExistence type="predicted"/>
<feature type="region of interest" description="Disordered" evidence="1">
    <location>
        <begin position="48"/>
        <end position="79"/>
    </location>
</feature>
<dbReference type="Proteomes" id="UP001586593">
    <property type="component" value="Unassembled WGS sequence"/>
</dbReference>
<feature type="compositionally biased region" description="Polar residues" evidence="1">
    <location>
        <begin position="58"/>
        <end position="68"/>
    </location>
</feature>
<evidence type="ECO:0000313" key="3">
    <source>
        <dbReference type="Proteomes" id="UP001586593"/>
    </source>
</evidence>
<reference evidence="2 3" key="1">
    <citation type="journal article" date="2024" name="Commun. Biol.">
        <title>Comparative genomic analysis of thermophilic fungi reveals convergent evolutionary adaptations and gene losses.</title>
        <authorList>
            <person name="Steindorff A.S."/>
            <person name="Aguilar-Pontes M.V."/>
            <person name="Robinson A.J."/>
            <person name="Andreopoulos B."/>
            <person name="LaButti K."/>
            <person name="Kuo A."/>
            <person name="Mondo S."/>
            <person name="Riley R."/>
            <person name="Otillar R."/>
            <person name="Haridas S."/>
            <person name="Lipzen A."/>
            <person name="Grimwood J."/>
            <person name="Schmutz J."/>
            <person name="Clum A."/>
            <person name="Reid I.D."/>
            <person name="Moisan M.C."/>
            <person name="Butler G."/>
            <person name="Nguyen T.T.M."/>
            <person name="Dewar K."/>
            <person name="Conant G."/>
            <person name="Drula E."/>
            <person name="Henrissat B."/>
            <person name="Hansel C."/>
            <person name="Singer S."/>
            <person name="Hutchinson M.I."/>
            <person name="de Vries R.P."/>
            <person name="Natvig D.O."/>
            <person name="Powell A.J."/>
            <person name="Tsang A."/>
            <person name="Grigoriev I.V."/>
        </authorList>
    </citation>
    <scope>NUCLEOTIDE SEQUENCE [LARGE SCALE GENOMIC DNA]</scope>
    <source>
        <strain evidence="2 3">ATCC 24622</strain>
    </source>
</reference>
<name>A0ABR3WM96_9PEZI</name>
<evidence type="ECO:0000313" key="2">
    <source>
        <dbReference type="EMBL" id="KAL1864509.1"/>
    </source>
</evidence>
<dbReference type="EMBL" id="JAZHXJ010000327">
    <property type="protein sequence ID" value="KAL1864509.1"/>
    <property type="molecule type" value="Genomic_DNA"/>
</dbReference>